<keyword evidence="2" id="KW-0119">Carbohydrate metabolism</keyword>
<proteinExistence type="predicted"/>
<reference evidence="3 4" key="1">
    <citation type="submission" date="2011-11" db="EMBL/GenBank/DDBJ databases">
        <title>Complete sequence of Spirochaeta sp. grapes.</title>
        <authorList>
            <consortium name="US DOE Joint Genome Institute"/>
            <person name="Lucas S."/>
            <person name="Han J."/>
            <person name="Lapidus A."/>
            <person name="Cheng J.-F."/>
            <person name="Goodwin L."/>
            <person name="Pitluck S."/>
            <person name="Peters L."/>
            <person name="Ovchinnikova G."/>
            <person name="Munk A.C."/>
            <person name="Detter J.C."/>
            <person name="Han C."/>
            <person name="Tapia R."/>
            <person name="Land M."/>
            <person name="Hauser L."/>
            <person name="Kyrpides N."/>
            <person name="Ivanova N."/>
            <person name="Pagani I."/>
            <person name="Ritalahtilisa K."/>
            <person name="Loeffler F."/>
            <person name="Woyke T."/>
        </authorList>
    </citation>
    <scope>NUCLEOTIDE SEQUENCE [LARGE SCALE GENOMIC DNA]</scope>
    <source>
        <strain evidence="4">ATCC BAA-1885 / DSM 22778 / Grapes</strain>
    </source>
</reference>
<keyword evidence="1 3" id="KW-0413">Isomerase</keyword>
<dbReference type="AlphaFoldDB" id="G8QU46"/>
<dbReference type="HOGENOM" id="CLU_045643_1_0_12"/>
<evidence type="ECO:0000256" key="2">
    <source>
        <dbReference type="ARBA" id="ARBA00023277"/>
    </source>
</evidence>
<dbReference type="PANTHER" id="PTHR36120">
    <property type="entry name" value="FUCOSE ISOMERASE"/>
    <property type="match status" value="1"/>
</dbReference>
<accession>G8QU46</accession>
<keyword evidence="4" id="KW-1185">Reference proteome</keyword>
<dbReference type="InterPro" id="IPR009015">
    <property type="entry name" value="Fucose_isomerase_N/cen_sf"/>
</dbReference>
<dbReference type="KEGG" id="sgp:SpiGrapes_2532"/>
<dbReference type="STRING" id="158190.SpiGrapes_2532"/>
<evidence type="ECO:0000313" key="3">
    <source>
        <dbReference type="EMBL" id="AEV30293.1"/>
    </source>
</evidence>
<evidence type="ECO:0000256" key="1">
    <source>
        <dbReference type="ARBA" id="ARBA00023235"/>
    </source>
</evidence>
<dbReference type="GO" id="GO:0005737">
    <property type="term" value="C:cytoplasm"/>
    <property type="evidence" value="ECO:0007669"/>
    <property type="project" value="InterPro"/>
</dbReference>
<dbReference type="PANTHER" id="PTHR36120:SF1">
    <property type="entry name" value="L-FUCOSE ISOMERASE C-TERMINAL DOMAIN-CONTAINING PROTEIN"/>
    <property type="match status" value="1"/>
</dbReference>
<dbReference type="RefSeq" id="WP_014271133.1">
    <property type="nucleotide sequence ID" value="NC_016633.1"/>
</dbReference>
<gene>
    <name evidence="3" type="ordered locus">SpiGrapes_2532</name>
</gene>
<dbReference type="eggNOG" id="COG2407">
    <property type="taxonomic scope" value="Bacteria"/>
</dbReference>
<dbReference type="EMBL" id="CP003155">
    <property type="protein sequence ID" value="AEV30293.1"/>
    <property type="molecule type" value="Genomic_DNA"/>
</dbReference>
<evidence type="ECO:0000313" key="4">
    <source>
        <dbReference type="Proteomes" id="UP000005632"/>
    </source>
</evidence>
<protein>
    <submittedName>
        <fullName evidence="3">L-fucose isomerase family protein</fullName>
    </submittedName>
</protein>
<organism evidence="3 4">
    <name type="scientific">Sphaerochaeta pleomorpha (strain ATCC BAA-1885 / DSM 22778 / Grapes)</name>
    <dbReference type="NCBI Taxonomy" id="158190"/>
    <lineage>
        <taxon>Bacteria</taxon>
        <taxon>Pseudomonadati</taxon>
        <taxon>Spirochaetota</taxon>
        <taxon>Spirochaetia</taxon>
        <taxon>Spirochaetales</taxon>
        <taxon>Sphaerochaetaceae</taxon>
        <taxon>Sphaerochaeta</taxon>
    </lineage>
</organism>
<name>G8QU46_SPHPG</name>
<dbReference type="GO" id="GO:0005996">
    <property type="term" value="P:monosaccharide metabolic process"/>
    <property type="evidence" value="ECO:0007669"/>
    <property type="project" value="InterPro"/>
</dbReference>
<dbReference type="SUPFAM" id="SSF53743">
    <property type="entry name" value="FucI/AraA N-terminal and middle domains"/>
    <property type="match status" value="1"/>
</dbReference>
<sequence>MSNSMNVLYVPVGVGTFDLVCAQDQFEKSIALLRNLYPEVIVPEEPLLTLAKLNAFLDANNPDFVIVQNITFANSAYVSEVLARFTCPLLLWTLTEPIVDGARLRLNSLTGAYSAANTMMLLGRNDFLYVLGGPEDTSVIAKVGQALAAVGLRYDLKGMKMSAIGHTPQGFGFGRALDSELLKTFSVRLESIEVRELMEKARSFKQGESDQYKTLMEESTCNCVECPRERMEDSAHLMHAYMDYVQENNIKALASRCWPDFFTSYGTPVCSVLSLLNDQGVASVCESDMYGALSQFVARNLTKKSSFFGDPVYMDEEAGTITYWHCGMAAPSLAQNKCACIGVHPNRKIGPVMDFACAPEEHVTIFRIGRKMDGTFRLFSTKGSALDVPKQFSGTSVVVKTDHDARAVVEKSVVDGWEPHFVVAYGDIQETLAMFAKIMHIEFCAY</sequence>
<dbReference type="Proteomes" id="UP000005632">
    <property type="component" value="Chromosome"/>
</dbReference>
<dbReference type="GO" id="GO:0016861">
    <property type="term" value="F:intramolecular oxidoreductase activity, interconverting aldoses and ketoses"/>
    <property type="evidence" value="ECO:0007669"/>
    <property type="project" value="InterPro"/>
</dbReference>